<dbReference type="PROSITE" id="PS00107">
    <property type="entry name" value="PROTEIN_KINASE_ATP"/>
    <property type="match status" value="1"/>
</dbReference>
<dbReference type="AlphaFoldDB" id="A0A7I8W6S5"/>
<keyword evidence="9 12" id="KW-0067">ATP-binding</keyword>
<evidence type="ECO:0000256" key="9">
    <source>
        <dbReference type="ARBA" id="ARBA00022840"/>
    </source>
</evidence>
<dbReference type="Gene3D" id="3.30.200.20">
    <property type="entry name" value="Phosphorylase Kinase, domain 1"/>
    <property type="match status" value="1"/>
</dbReference>
<feature type="region of interest" description="Disordered" evidence="13">
    <location>
        <begin position="283"/>
        <end position="352"/>
    </location>
</feature>
<feature type="binding site" evidence="12">
    <location>
        <position position="48"/>
    </location>
    <ligand>
        <name>ATP</name>
        <dbReference type="ChEBI" id="CHEBI:30616"/>
    </ligand>
</feature>
<evidence type="ECO:0000256" key="3">
    <source>
        <dbReference type="ARBA" id="ARBA00012513"/>
    </source>
</evidence>
<organism evidence="15 16">
    <name type="scientific">Dimorphilus gyrociliatus</name>
    <dbReference type="NCBI Taxonomy" id="2664684"/>
    <lineage>
        <taxon>Eukaryota</taxon>
        <taxon>Metazoa</taxon>
        <taxon>Spiralia</taxon>
        <taxon>Lophotrochozoa</taxon>
        <taxon>Annelida</taxon>
        <taxon>Polychaeta</taxon>
        <taxon>Polychaeta incertae sedis</taxon>
        <taxon>Dinophilidae</taxon>
        <taxon>Dimorphilus</taxon>
    </lineage>
</organism>
<comment type="similarity">
    <text evidence="2">Belongs to the protein kinase superfamily. STE Ser/Thr protein kinase family. STE20 subfamily.</text>
</comment>
<dbReference type="PROSITE" id="PS50011">
    <property type="entry name" value="PROTEIN_KINASE_DOM"/>
    <property type="match status" value="1"/>
</dbReference>
<gene>
    <name evidence="15" type="ORF">DGYR_LOCUS10294</name>
</gene>
<dbReference type="GO" id="GO:0004674">
    <property type="term" value="F:protein serine/threonine kinase activity"/>
    <property type="evidence" value="ECO:0007669"/>
    <property type="project" value="UniProtKB-KW"/>
</dbReference>
<comment type="catalytic activity">
    <reaction evidence="10">
        <text>L-threonyl-[protein] + ATP = O-phospho-L-threonyl-[protein] + ADP + H(+)</text>
        <dbReference type="Rhea" id="RHEA:46608"/>
        <dbReference type="Rhea" id="RHEA-COMP:11060"/>
        <dbReference type="Rhea" id="RHEA-COMP:11605"/>
        <dbReference type="ChEBI" id="CHEBI:15378"/>
        <dbReference type="ChEBI" id="CHEBI:30013"/>
        <dbReference type="ChEBI" id="CHEBI:30616"/>
        <dbReference type="ChEBI" id="CHEBI:61977"/>
        <dbReference type="ChEBI" id="CHEBI:456216"/>
        <dbReference type="EC" id="2.7.11.1"/>
    </reaction>
</comment>
<evidence type="ECO:0000256" key="10">
    <source>
        <dbReference type="ARBA" id="ARBA00047899"/>
    </source>
</evidence>
<dbReference type="InterPro" id="IPR050629">
    <property type="entry name" value="STE20/SPS1-PAK"/>
</dbReference>
<evidence type="ECO:0000256" key="8">
    <source>
        <dbReference type="ARBA" id="ARBA00022777"/>
    </source>
</evidence>
<dbReference type="Pfam" id="PF00069">
    <property type="entry name" value="Pkinase"/>
    <property type="match status" value="1"/>
</dbReference>
<evidence type="ECO:0000256" key="2">
    <source>
        <dbReference type="ARBA" id="ARBA00008874"/>
    </source>
</evidence>
<evidence type="ECO:0000256" key="13">
    <source>
        <dbReference type="SAM" id="MobiDB-lite"/>
    </source>
</evidence>
<evidence type="ECO:0000256" key="5">
    <source>
        <dbReference type="ARBA" id="ARBA00022527"/>
    </source>
</evidence>
<evidence type="ECO:0000313" key="15">
    <source>
        <dbReference type="EMBL" id="CAD5122489.1"/>
    </source>
</evidence>
<dbReference type="InterPro" id="IPR024678">
    <property type="entry name" value="Kinase_OSR1/WNK_CCT"/>
</dbReference>
<dbReference type="PANTHER" id="PTHR48012">
    <property type="entry name" value="STERILE20-LIKE KINASE, ISOFORM B-RELATED"/>
    <property type="match status" value="1"/>
</dbReference>
<evidence type="ECO:0000256" key="1">
    <source>
        <dbReference type="ARBA" id="ARBA00004496"/>
    </source>
</evidence>
<dbReference type="GO" id="GO:0005524">
    <property type="term" value="F:ATP binding"/>
    <property type="evidence" value="ECO:0007669"/>
    <property type="project" value="UniProtKB-UniRule"/>
</dbReference>
<dbReference type="EMBL" id="CAJFCJ010000017">
    <property type="protein sequence ID" value="CAD5122489.1"/>
    <property type="molecule type" value="Genomic_DNA"/>
</dbReference>
<keyword evidence="7 12" id="KW-0547">Nucleotide-binding</keyword>
<name>A0A7I8W6S5_9ANNE</name>
<comment type="catalytic activity">
    <reaction evidence="11">
        <text>L-seryl-[protein] + ATP = O-phospho-L-seryl-[protein] + ADP + H(+)</text>
        <dbReference type="Rhea" id="RHEA:17989"/>
        <dbReference type="Rhea" id="RHEA-COMP:9863"/>
        <dbReference type="Rhea" id="RHEA-COMP:11604"/>
        <dbReference type="ChEBI" id="CHEBI:15378"/>
        <dbReference type="ChEBI" id="CHEBI:29999"/>
        <dbReference type="ChEBI" id="CHEBI:30616"/>
        <dbReference type="ChEBI" id="CHEBI:83421"/>
        <dbReference type="ChEBI" id="CHEBI:456216"/>
        <dbReference type="EC" id="2.7.11.1"/>
    </reaction>
</comment>
<accession>A0A7I8W6S5</accession>
<evidence type="ECO:0000256" key="6">
    <source>
        <dbReference type="ARBA" id="ARBA00022679"/>
    </source>
</evidence>
<comment type="subcellular location">
    <subcellularLocation>
        <location evidence="1">Cytoplasm</location>
    </subcellularLocation>
</comment>
<evidence type="ECO:0000256" key="11">
    <source>
        <dbReference type="ARBA" id="ARBA00048679"/>
    </source>
</evidence>
<dbReference type="PANTHER" id="PTHR48012:SF16">
    <property type="entry name" value="NON-SPECIFIC SERINE_THREONINE PROTEIN KINASE"/>
    <property type="match status" value="1"/>
</dbReference>
<dbReference type="InterPro" id="IPR011009">
    <property type="entry name" value="Kinase-like_dom_sf"/>
</dbReference>
<dbReference type="FunFam" id="1.10.510.10:FF:000947">
    <property type="entry name" value="serine/threonine-protein kinase OSR1"/>
    <property type="match status" value="1"/>
</dbReference>
<evidence type="ECO:0000256" key="4">
    <source>
        <dbReference type="ARBA" id="ARBA00022490"/>
    </source>
</evidence>
<keyword evidence="6" id="KW-0808">Transferase</keyword>
<keyword evidence="5" id="KW-0723">Serine/threonine-protein kinase</keyword>
<dbReference type="Proteomes" id="UP000549394">
    <property type="component" value="Unassembled WGS sequence"/>
</dbReference>
<dbReference type="OrthoDB" id="8693905at2759"/>
<dbReference type="EC" id="2.7.11.1" evidence="3"/>
<dbReference type="FunFam" id="3.30.200.20:FF:000114">
    <property type="entry name" value="serine/threonine-protein kinase OSR1 isoform X1"/>
    <property type="match status" value="1"/>
</dbReference>
<dbReference type="GO" id="GO:0005737">
    <property type="term" value="C:cytoplasm"/>
    <property type="evidence" value="ECO:0007669"/>
    <property type="project" value="UniProtKB-SubCell"/>
</dbReference>
<dbReference type="InterPro" id="IPR000719">
    <property type="entry name" value="Prot_kinase_dom"/>
</dbReference>
<keyword evidence="8" id="KW-0418">Kinase</keyword>
<keyword evidence="4" id="KW-0963">Cytoplasm</keyword>
<dbReference type="SMART" id="SM00220">
    <property type="entry name" value="S_TKc"/>
    <property type="match status" value="1"/>
</dbReference>
<evidence type="ECO:0000256" key="7">
    <source>
        <dbReference type="ARBA" id="ARBA00022741"/>
    </source>
</evidence>
<dbReference type="Pfam" id="PF12202">
    <property type="entry name" value="OSR1_C"/>
    <property type="match status" value="1"/>
</dbReference>
<evidence type="ECO:0000259" key="14">
    <source>
        <dbReference type="PROSITE" id="PS50011"/>
    </source>
</evidence>
<evidence type="ECO:0000256" key="12">
    <source>
        <dbReference type="PROSITE-ProRule" id="PRU10141"/>
    </source>
</evidence>
<keyword evidence="16" id="KW-1185">Reference proteome</keyword>
<sequence>MATATKADVKKWPNNKEEYELHHVIGAGATAIVQSAYCIPLKERCAIKRINLEKCNTTPEELGKEIHAMSQCNQENVVSYYTSFVVKDELWMVMQLCGGGSLLDIIKFRIKQGEKYRHGVIDEITLATVMKEVLKGLDYLHSTNQLHRDIKAGNILLSEDGSVLIGDFGVSAWLADSSTNSRGEKVRHTFVGTPCWMAPEVMEQVAGYTYKADIWSFGITAIELATGTAPYHKFPPMKVLMLTLQNDPPGLDTGVTDKEQYKAYSKDRDHIRKYLLSDLSHVQQAKPKRVPGSSGRLHKTEGGTWEFSDDEMDKNSEEGKLACNDESRTPRVKEASPVEEEETAAPVPEAAPAVGSTPLNFVLRLRNTKGELNDIKFEFTRGQDTADSISRELVEADLVDGKDMIVVAANLQKLLDSDENTKNVTFALNSTGNVNEKQDEKALHGFAQLSLLD</sequence>
<dbReference type="SUPFAM" id="SSF56112">
    <property type="entry name" value="Protein kinase-like (PK-like)"/>
    <property type="match status" value="1"/>
</dbReference>
<dbReference type="Gene3D" id="1.10.510.10">
    <property type="entry name" value="Transferase(Phosphotransferase) domain 1"/>
    <property type="match status" value="1"/>
</dbReference>
<evidence type="ECO:0000313" key="16">
    <source>
        <dbReference type="Proteomes" id="UP000549394"/>
    </source>
</evidence>
<comment type="caution">
    <text evidence="15">The sequence shown here is derived from an EMBL/GenBank/DDBJ whole genome shotgun (WGS) entry which is preliminary data.</text>
</comment>
<reference evidence="15 16" key="1">
    <citation type="submission" date="2020-08" db="EMBL/GenBank/DDBJ databases">
        <authorList>
            <person name="Hejnol A."/>
        </authorList>
    </citation>
    <scope>NUCLEOTIDE SEQUENCE [LARGE SCALE GENOMIC DNA]</scope>
</reference>
<protein>
    <recommendedName>
        <fullName evidence="3">non-specific serine/threonine protein kinase</fullName>
        <ecNumber evidence="3">2.7.11.1</ecNumber>
    </recommendedName>
</protein>
<feature type="compositionally biased region" description="Basic and acidic residues" evidence="13">
    <location>
        <begin position="313"/>
        <end position="336"/>
    </location>
</feature>
<dbReference type="InterPro" id="IPR017441">
    <property type="entry name" value="Protein_kinase_ATP_BS"/>
</dbReference>
<feature type="domain" description="Protein kinase" evidence="14">
    <location>
        <begin position="19"/>
        <end position="301"/>
    </location>
</feature>
<dbReference type="Gene3D" id="3.10.20.90">
    <property type="entry name" value="Phosphatidylinositol 3-kinase Catalytic Subunit, Chain A, domain 1"/>
    <property type="match status" value="1"/>
</dbReference>
<proteinExistence type="inferred from homology"/>